<evidence type="ECO:0000256" key="1">
    <source>
        <dbReference type="SAM" id="Phobius"/>
    </source>
</evidence>
<sequence length="207" mass="22767">MSDANKNNEATEAVPVATSTFAIPVAYPAEMAIGMDDQEKQGAKCCFCCCDYRRAVVVMSILRFIFYGIDIISIAIGIAGAEAFVVESWSWRVMIVLFALFSFCNIVTVWAALKYHICMLSTMVFVILIQLGFDIYNACDLGNKISHYSWTDVAEGGIGNVIGSLVVSTICNGLYLYPVIGLISEIKNGIMSQETYSREDYSGCLNF</sequence>
<organism evidence="2 3">
    <name type="scientific">Fragilariopsis cylindrus CCMP1102</name>
    <dbReference type="NCBI Taxonomy" id="635003"/>
    <lineage>
        <taxon>Eukaryota</taxon>
        <taxon>Sar</taxon>
        <taxon>Stramenopiles</taxon>
        <taxon>Ochrophyta</taxon>
        <taxon>Bacillariophyta</taxon>
        <taxon>Bacillariophyceae</taxon>
        <taxon>Bacillariophycidae</taxon>
        <taxon>Bacillariales</taxon>
        <taxon>Bacillariaceae</taxon>
        <taxon>Fragilariopsis</taxon>
    </lineage>
</organism>
<reference evidence="2 3" key="1">
    <citation type="submission" date="2016-09" db="EMBL/GenBank/DDBJ databases">
        <title>Extensive genetic diversity and differential bi-allelic expression allows diatom success in the polar Southern Ocean.</title>
        <authorList>
            <consortium name="DOE Joint Genome Institute"/>
            <person name="Mock T."/>
            <person name="Otillar R.P."/>
            <person name="Strauss J."/>
            <person name="Dupont C."/>
            <person name="Frickenhaus S."/>
            <person name="Maumus F."/>
            <person name="Mcmullan M."/>
            <person name="Sanges R."/>
            <person name="Schmutz J."/>
            <person name="Toseland A."/>
            <person name="Valas R."/>
            <person name="Veluchamy A."/>
            <person name="Ward B.J."/>
            <person name="Allen A."/>
            <person name="Barry K."/>
            <person name="Falciatore A."/>
            <person name="Ferrante M."/>
            <person name="Fortunato A.E."/>
            <person name="Gloeckner G."/>
            <person name="Gruber A."/>
            <person name="Hipkin R."/>
            <person name="Janech M."/>
            <person name="Kroth P."/>
            <person name="Leese F."/>
            <person name="Lindquist E."/>
            <person name="Lyon B.R."/>
            <person name="Martin J."/>
            <person name="Mayer C."/>
            <person name="Parker M."/>
            <person name="Quesneville H."/>
            <person name="Raymond J."/>
            <person name="Uhlig C."/>
            <person name="Valentin K.U."/>
            <person name="Worden A.Z."/>
            <person name="Armbrust E.V."/>
            <person name="Bowler C."/>
            <person name="Green B."/>
            <person name="Moulton V."/>
            <person name="Van Oosterhout C."/>
            <person name="Grigoriev I."/>
        </authorList>
    </citation>
    <scope>NUCLEOTIDE SEQUENCE [LARGE SCALE GENOMIC DNA]</scope>
    <source>
        <strain evidence="2 3">CCMP1102</strain>
    </source>
</reference>
<dbReference type="EMBL" id="KV784376">
    <property type="protein sequence ID" value="OEU09325.1"/>
    <property type="molecule type" value="Genomic_DNA"/>
</dbReference>
<evidence type="ECO:0000313" key="2">
    <source>
        <dbReference type="EMBL" id="OEU09325.1"/>
    </source>
</evidence>
<keyword evidence="3" id="KW-1185">Reference proteome</keyword>
<proteinExistence type="predicted"/>
<name>A0A1E7EU47_9STRA</name>
<evidence type="ECO:0000313" key="3">
    <source>
        <dbReference type="Proteomes" id="UP000095751"/>
    </source>
</evidence>
<feature type="transmembrane region" description="Helical" evidence="1">
    <location>
        <begin position="91"/>
        <end position="113"/>
    </location>
</feature>
<feature type="transmembrane region" description="Helical" evidence="1">
    <location>
        <begin position="158"/>
        <end position="183"/>
    </location>
</feature>
<keyword evidence="1" id="KW-0812">Transmembrane</keyword>
<keyword evidence="1" id="KW-0472">Membrane</keyword>
<feature type="transmembrane region" description="Helical" evidence="1">
    <location>
        <begin position="64"/>
        <end position="85"/>
    </location>
</feature>
<dbReference type="Proteomes" id="UP000095751">
    <property type="component" value="Unassembled WGS sequence"/>
</dbReference>
<keyword evidence="1" id="KW-1133">Transmembrane helix</keyword>
<gene>
    <name evidence="2" type="ORF">FRACYDRAFT_248762</name>
</gene>
<dbReference type="InParanoid" id="A0A1E7EU47"/>
<dbReference type="KEGG" id="fcy:FRACYDRAFT_248762"/>
<accession>A0A1E7EU47</accession>
<dbReference type="AlphaFoldDB" id="A0A1E7EU47"/>
<feature type="transmembrane region" description="Helical" evidence="1">
    <location>
        <begin position="120"/>
        <end position="138"/>
    </location>
</feature>
<dbReference type="OrthoDB" id="47826at2759"/>
<protein>
    <submittedName>
        <fullName evidence="2">Uncharacterized protein</fullName>
    </submittedName>
</protein>